<comment type="cofactor">
    <cofactor evidence="1">
        <name>pyridoxal 5'-phosphate</name>
        <dbReference type="ChEBI" id="CHEBI:597326"/>
    </cofactor>
</comment>
<comment type="similarity">
    <text evidence="3">Belongs to the serine/threonine dehydratase family.</text>
</comment>
<dbReference type="PROSITE" id="PS51671">
    <property type="entry name" value="ACT"/>
    <property type="match status" value="1"/>
</dbReference>
<dbReference type="Pfam" id="PF00291">
    <property type="entry name" value="PALP"/>
    <property type="match status" value="1"/>
</dbReference>
<dbReference type="Gene3D" id="3.30.70.260">
    <property type="match status" value="1"/>
</dbReference>
<comment type="caution">
    <text evidence="12">The sequence shown here is derived from an EMBL/GenBank/DDBJ whole genome shotgun (WGS) entry which is preliminary data.</text>
</comment>
<dbReference type="SUPFAM" id="SSF53686">
    <property type="entry name" value="Tryptophan synthase beta subunit-like PLP-dependent enzymes"/>
    <property type="match status" value="1"/>
</dbReference>
<dbReference type="NCBIfam" id="TIGR01127">
    <property type="entry name" value="ilvA_1Cterm"/>
    <property type="match status" value="1"/>
</dbReference>
<dbReference type="CDD" id="cd04886">
    <property type="entry name" value="ACT_ThrD-II-like"/>
    <property type="match status" value="1"/>
</dbReference>
<dbReference type="InterPro" id="IPR005789">
    <property type="entry name" value="Thr_deHydtase_catblc"/>
</dbReference>
<dbReference type="Pfam" id="PF01842">
    <property type="entry name" value="ACT"/>
    <property type="match status" value="1"/>
</dbReference>
<dbReference type="FunFam" id="3.40.50.1100:FF:000007">
    <property type="entry name" value="L-threonine dehydratase catabolic TdcB"/>
    <property type="match status" value="1"/>
</dbReference>
<dbReference type="EC" id="4.3.1.19" evidence="5"/>
<dbReference type="GO" id="GO:0003941">
    <property type="term" value="F:L-serine ammonia-lyase activity"/>
    <property type="evidence" value="ECO:0007669"/>
    <property type="project" value="TreeGrafter"/>
</dbReference>
<organism evidence="12 13">
    <name type="scientific">Clavibacter michiganensis</name>
    <dbReference type="NCBI Taxonomy" id="28447"/>
    <lineage>
        <taxon>Bacteria</taxon>
        <taxon>Bacillati</taxon>
        <taxon>Actinomycetota</taxon>
        <taxon>Actinomycetes</taxon>
        <taxon>Micrococcales</taxon>
        <taxon>Microbacteriaceae</taxon>
        <taxon>Clavibacter</taxon>
    </lineage>
</organism>
<sequence>MTDAATASAAAATPAESAAAAPHADPPHLRAVGDELDPSQLGEDAAALAGELPRGSAPTLERIEAAREVVSRVADVTPMESSRFLAEILGSPVHLKCENLQRTGSYKIRGAYNRISRLTDEEKARGVVAASAGNHAQGVAFAARELGIRATIFMPVGVALPKLQATRQYGAEVILRGHTVAEPLLAAAEFAAQTGAVLIPPFDHEDVITGQATLGLEILDQTPDVETVVVPIGGGGLISGVATALKLRAAEEGRTIRVVGVQARNAAAYPPSLAAGRATEIEITPTIADGIAVAKPGLLNFDIIRESVDEVVTVEDDDTARALLLLLERAKLVVEPAGAVGVAAILAGLVKDAGRTVVILSGGNIDPLMMERVISRGLAASDRYVKLRIMLPDRPGQLARTSQIISEANANVVEVLHTRHGRGLQISEVELEVSVETRGPEHTGEVVERLREAGYDPRLQRD</sequence>
<dbReference type="EMBL" id="MDJZ01000001">
    <property type="protein sequence ID" value="OUE28280.1"/>
    <property type="molecule type" value="Genomic_DNA"/>
</dbReference>
<reference evidence="12 13" key="1">
    <citation type="submission" date="2016-08" db="EMBL/GenBank/DDBJ databases">
        <title>Genome sequence of Clavibacter michiganensis spp strain CFBP8019.</title>
        <authorList>
            <person name="Thapa S.P."/>
            <person name="Coaker G."/>
            <person name="Jacques M.-A."/>
        </authorList>
    </citation>
    <scope>NUCLEOTIDE SEQUENCE [LARGE SCALE GENOMIC DNA]</scope>
    <source>
        <strain evidence="12">CFBP8019</strain>
    </source>
</reference>
<evidence type="ECO:0000256" key="6">
    <source>
        <dbReference type="ARBA" id="ARBA00022248"/>
    </source>
</evidence>
<gene>
    <name evidence="12" type="primary">tdcB</name>
    <name evidence="12" type="ORF">BFL37_00280</name>
</gene>
<dbReference type="GO" id="GO:0030170">
    <property type="term" value="F:pyridoxal phosphate binding"/>
    <property type="evidence" value="ECO:0007669"/>
    <property type="project" value="InterPro"/>
</dbReference>
<dbReference type="CDD" id="cd01562">
    <property type="entry name" value="Thr-dehyd"/>
    <property type="match status" value="1"/>
</dbReference>
<dbReference type="InterPro" id="IPR000634">
    <property type="entry name" value="Ser/Thr_deHydtase_PyrdxlP-BS"/>
</dbReference>
<keyword evidence="7" id="KW-0021">Allosteric enzyme</keyword>
<dbReference type="PANTHER" id="PTHR48078:SF6">
    <property type="entry name" value="L-THREONINE DEHYDRATASE CATABOLIC TDCB"/>
    <property type="match status" value="1"/>
</dbReference>
<keyword evidence="9" id="KW-0456">Lyase</keyword>
<feature type="region of interest" description="Disordered" evidence="10">
    <location>
        <begin position="1"/>
        <end position="36"/>
    </location>
</feature>
<dbReference type="PROSITE" id="PS00165">
    <property type="entry name" value="DEHYDRATASE_SER_THR"/>
    <property type="match status" value="1"/>
</dbReference>
<accession>A0A251YVM3</accession>
<evidence type="ECO:0000313" key="12">
    <source>
        <dbReference type="EMBL" id="OUE28280.1"/>
    </source>
</evidence>
<dbReference type="PANTHER" id="PTHR48078">
    <property type="entry name" value="THREONINE DEHYDRATASE, MITOCHONDRIAL-RELATED"/>
    <property type="match status" value="1"/>
</dbReference>
<name>A0A251YVM3_9MICO</name>
<dbReference type="GO" id="GO:0006565">
    <property type="term" value="P:L-serine catabolic process"/>
    <property type="evidence" value="ECO:0007669"/>
    <property type="project" value="TreeGrafter"/>
</dbReference>
<dbReference type="OrthoDB" id="9811476at2"/>
<keyword evidence="13" id="KW-1185">Reference proteome</keyword>
<dbReference type="Proteomes" id="UP000195101">
    <property type="component" value="Unassembled WGS sequence"/>
</dbReference>
<comment type="subunit">
    <text evidence="4">In the native structure, TdcB is in a dimeric form, whereas in the TdcB-AMP complex, it exists in a tetrameric form (dimer of dimers).</text>
</comment>
<dbReference type="Gene3D" id="3.40.50.1100">
    <property type="match status" value="2"/>
</dbReference>
<evidence type="ECO:0000256" key="4">
    <source>
        <dbReference type="ARBA" id="ARBA00011447"/>
    </source>
</evidence>
<evidence type="ECO:0000256" key="3">
    <source>
        <dbReference type="ARBA" id="ARBA00010869"/>
    </source>
</evidence>
<comment type="pathway">
    <text evidence="2">Amino-acid degradation; L-threonine degradation via propanoate pathway; propanoate from L-threonine: step 1/4.</text>
</comment>
<feature type="domain" description="ACT" evidence="11">
    <location>
        <begin position="386"/>
        <end position="462"/>
    </location>
</feature>
<evidence type="ECO:0000259" key="11">
    <source>
        <dbReference type="PROSITE" id="PS51671"/>
    </source>
</evidence>
<evidence type="ECO:0000313" key="13">
    <source>
        <dbReference type="Proteomes" id="UP000195101"/>
    </source>
</evidence>
<evidence type="ECO:0000256" key="8">
    <source>
        <dbReference type="ARBA" id="ARBA00022898"/>
    </source>
</evidence>
<evidence type="ECO:0000256" key="1">
    <source>
        <dbReference type="ARBA" id="ARBA00001933"/>
    </source>
</evidence>
<dbReference type="GO" id="GO:0009097">
    <property type="term" value="P:isoleucine biosynthetic process"/>
    <property type="evidence" value="ECO:0007669"/>
    <property type="project" value="TreeGrafter"/>
</dbReference>
<evidence type="ECO:0000256" key="2">
    <source>
        <dbReference type="ARBA" id="ARBA00004958"/>
    </source>
</evidence>
<proteinExistence type="inferred from homology"/>
<evidence type="ECO:0000256" key="10">
    <source>
        <dbReference type="SAM" id="MobiDB-lite"/>
    </source>
</evidence>
<evidence type="ECO:0000256" key="9">
    <source>
        <dbReference type="ARBA" id="ARBA00023239"/>
    </source>
</evidence>
<dbReference type="InterPro" id="IPR001926">
    <property type="entry name" value="TrpB-like_PALP"/>
</dbReference>
<dbReference type="GO" id="GO:0004794">
    <property type="term" value="F:threonine deaminase activity"/>
    <property type="evidence" value="ECO:0007669"/>
    <property type="project" value="UniProtKB-EC"/>
</dbReference>
<evidence type="ECO:0000256" key="7">
    <source>
        <dbReference type="ARBA" id="ARBA00022533"/>
    </source>
</evidence>
<dbReference type="InterPro" id="IPR050147">
    <property type="entry name" value="Ser/Thr_Dehydratase"/>
</dbReference>
<protein>
    <recommendedName>
        <fullName evidence="6">L-threonine dehydratase catabolic TdcB</fullName>
        <ecNumber evidence="5">4.3.1.19</ecNumber>
    </recommendedName>
</protein>
<dbReference type="GO" id="GO:0006567">
    <property type="term" value="P:L-threonine catabolic process"/>
    <property type="evidence" value="ECO:0007669"/>
    <property type="project" value="InterPro"/>
</dbReference>
<dbReference type="InterPro" id="IPR036052">
    <property type="entry name" value="TrpB-like_PALP_sf"/>
</dbReference>
<evidence type="ECO:0000256" key="5">
    <source>
        <dbReference type="ARBA" id="ARBA00012096"/>
    </source>
</evidence>
<dbReference type="InterPro" id="IPR044561">
    <property type="entry name" value="ACT_ThrD-II-like"/>
</dbReference>
<dbReference type="InterPro" id="IPR002912">
    <property type="entry name" value="ACT_dom"/>
</dbReference>
<dbReference type="RefSeq" id="WP_086513189.1">
    <property type="nucleotide sequence ID" value="NZ_MDJZ01000001.1"/>
</dbReference>
<feature type="compositionally biased region" description="Low complexity" evidence="10">
    <location>
        <begin position="1"/>
        <end position="23"/>
    </location>
</feature>
<dbReference type="AlphaFoldDB" id="A0A251YVM3"/>
<keyword evidence="8" id="KW-0663">Pyridoxal phosphate</keyword>